<dbReference type="GO" id="GO:0009306">
    <property type="term" value="P:protein secretion"/>
    <property type="evidence" value="ECO:0007669"/>
    <property type="project" value="UniProtKB-UniRule"/>
</dbReference>
<evidence type="ECO:0000256" key="4">
    <source>
        <dbReference type="ARBA" id="ARBA00022692"/>
    </source>
</evidence>
<keyword evidence="3 9" id="KW-1003">Cell membrane</keyword>
<comment type="subcellular location">
    <subcellularLocation>
        <location evidence="9">Cell membrane</location>
        <topology evidence="9">Single-pass membrane protein</topology>
    </subcellularLocation>
    <subcellularLocation>
        <location evidence="1">Membrane</location>
    </subcellularLocation>
</comment>
<dbReference type="NCBIfam" id="TIGR00964">
    <property type="entry name" value="secE_bact"/>
    <property type="match status" value="1"/>
</dbReference>
<dbReference type="PANTHER" id="PTHR33910">
    <property type="entry name" value="PROTEIN TRANSLOCASE SUBUNIT SECE"/>
    <property type="match status" value="1"/>
</dbReference>
<evidence type="ECO:0000256" key="7">
    <source>
        <dbReference type="ARBA" id="ARBA00023010"/>
    </source>
</evidence>
<keyword evidence="11" id="KW-1185">Reference proteome</keyword>
<dbReference type="GO" id="GO:0043952">
    <property type="term" value="P:protein transport by the Sec complex"/>
    <property type="evidence" value="ECO:0007669"/>
    <property type="project" value="UniProtKB-UniRule"/>
</dbReference>
<evidence type="ECO:0000313" key="11">
    <source>
        <dbReference type="Proteomes" id="UP000596092"/>
    </source>
</evidence>
<comment type="subunit">
    <text evidence="9">Component of the Sec protein translocase complex. Heterotrimer consisting of SecY, SecE and SecG subunits. The heterotrimers can form oligomers, although 1 heterotrimer is thought to be able to translocate proteins. Interacts with the ribosome. Interacts with SecDF, and other proteins may be involved. Interacts with SecA.</text>
</comment>
<evidence type="ECO:0000256" key="5">
    <source>
        <dbReference type="ARBA" id="ARBA00022927"/>
    </source>
</evidence>
<evidence type="ECO:0000313" key="10">
    <source>
        <dbReference type="EMBL" id="QQG65713.1"/>
    </source>
</evidence>
<evidence type="ECO:0000256" key="2">
    <source>
        <dbReference type="ARBA" id="ARBA00022448"/>
    </source>
</evidence>
<dbReference type="InterPro" id="IPR001901">
    <property type="entry name" value="Translocase_SecE/Sec61-g"/>
</dbReference>
<feature type="transmembrane region" description="Helical" evidence="9">
    <location>
        <begin position="48"/>
        <end position="66"/>
    </location>
</feature>
<keyword evidence="2 9" id="KW-0813">Transport</keyword>
<dbReference type="KEGG" id="dog:HP555_07495"/>
<gene>
    <name evidence="9 10" type="primary">secE</name>
    <name evidence="10" type="ORF">HP555_07495</name>
</gene>
<reference evidence="10 11" key="1">
    <citation type="submission" date="2020-05" db="EMBL/GenBank/DDBJ databases">
        <title>Complete genome of Desulfobulbus oligotrophicus.</title>
        <authorList>
            <person name="Podar M."/>
        </authorList>
    </citation>
    <scope>NUCLEOTIDE SEQUENCE [LARGE SCALE GENOMIC DNA]</scope>
    <source>
        <strain evidence="10 11">Prop6</strain>
    </source>
</reference>
<keyword evidence="4 9" id="KW-0812">Transmembrane</keyword>
<protein>
    <recommendedName>
        <fullName evidence="9">Protein translocase subunit SecE</fullName>
    </recommendedName>
</protein>
<name>A0A7T5VD76_9BACT</name>
<dbReference type="InterPro" id="IPR038379">
    <property type="entry name" value="SecE_sf"/>
</dbReference>
<dbReference type="GO" id="GO:0005886">
    <property type="term" value="C:plasma membrane"/>
    <property type="evidence" value="ECO:0007669"/>
    <property type="project" value="UniProtKB-SubCell"/>
</dbReference>
<accession>A0A7T5VD76</accession>
<keyword evidence="5 9" id="KW-0653">Protein transport</keyword>
<sequence length="82" mass="9073">MSKAEIEAKKGGGDLKVRSPFHPFRIKQFLQEVYAEFRKIVWPAKKTTAGLTGFVILLVVIISLYLGSVDLLLGKLVATVLN</sequence>
<keyword evidence="7 9" id="KW-0811">Translocation</keyword>
<dbReference type="Pfam" id="PF00584">
    <property type="entry name" value="SecE"/>
    <property type="match status" value="1"/>
</dbReference>
<evidence type="ECO:0000256" key="1">
    <source>
        <dbReference type="ARBA" id="ARBA00004370"/>
    </source>
</evidence>
<dbReference type="HAMAP" id="MF_00422">
    <property type="entry name" value="SecE"/>
    <property type="match status" value="1"/>
</dbReference>
<proteinExistence type="inferred from homology"/>
<organism evidence="10 11">
    <name type="scientific">Desulfobulbus oligotrophicus</name>
    <dbReference type="NCBI Taxonomy" id="1909699"/>
    <lineage>
        <taxon>Bacteria</taxon>
        <taxon>Pseudomonadati</taxon>
        <taxon>Thermodesulfobacteriota</taxon>
        <taxon>Desulfobulbia</taxon>
        <taxon>Desulfobulbales</taxon>
        <taxon>Desulfobulbaceae</taxon>
        <taxon>Desulfobulbus</taxon>
    </lineage>
</organism>
<evidence type="ECO:0000256" key="3">
    <source>
        <dbReference type="ARBA" id="ARBA00022475"/>
    </source>
</evidence>
<dbReference type="EMBL" id="CP054140">
    <property type="protein sequence ID" value="QQG65713.1"/>
    <property type="molecule type" value="Genomic_DNA"/>
</dbReference>
<dbReference type="Proteomes" id="UP000596092">
    <property type="component" value="Chromosome"/>
</dbReference>
<comment type="similarity">
    <text evidence="9">Belongs to the SecE/SEC61-gamma family.</text>
</comment>
<dbReference type="GO" id="GO:0006605">
    <property type="term" value="P:protein targeting"/>
    <property type="evidence" value="ECO:0007669"/>
    <property type="project" value="UniProtKB-UniRule"/>
</dbReference>
<dbReference type="GO" id="GO:0008320">
    <property type="term" value="F:protein transmembrane transporter activity"/>
    <property type="evidence" value="ECO:0007669"/>
    <property type="project" value="UniProtKB-UniRule"/>
</dbReference>
<evidence type="ECO:0000256" key="9">
    <source>
        <dbReference type="HAMAP-Rule" id="MF_00422"/>
    </source>
</evidence>
<keyword evidence="6 9" id="KW-1133">Transmembrane helix</keyword>
<dbReference type="InterPro" id="IPR005807">
    <property type="entry name" value="SecE_bac"/>
</dbReference>
<dbReference type="AlphaFoldDB" id="A0A7T5VD76"/>
<dbReference type="RefSeq" id="WP_199261110.1">
    <property type="nucleotide sequence ID" value="NZ_CP054140.1"/>
</dbReference>
<dbReference type="GO" id="GO:0065002">
    <property type="term" value="P:intracellular protein transmembrane transport"/>
    <property type="evidence" value="ECO:0007669"/>
    <property type="project" value="UniProtKB-UniRule"/>
</dbReference>
<evidence type="ECO:0000256" key="6">
    <source>
        <dbReference type="ARBA" id="ARBA00022989"/>
    </source>
</evidence>
<dbReference type="PANTHER" id="PTHR33910:SF1">
    <property type="entry name" value="PROTEIN TRANSLOCASE SUBUNIT SECE"/>
    <property type="match status" value="1"/>
</dbReference>
<dbReference type="Gene3D" id="1.20.5.1030">
    <property type="entry name" value="Preprotein translocase secy subunit"/>
    <property type="match status" value="1"/>
</dbReference>
<comment type="function">
    <text evidence="9">Essential subunit of the Sec protein translocation channel SecYEG. Clamps together the 2 halves of SecY. May contact the channel plug during translocation.</text>
</comment>
<evidence type="ECO:0000256" key="8">
    <source>
        <dbReference type="ARBA" id="ARBA00023136"/>
    </source>
</evidence>
<keyword evidence="8 9" id="KW-0472">Membrane</keyword>